<keyword evidence="11" id="KW-0333">Golgi apparatus</keyword>
<evidence type="ECO:0000256" key="6">
    <source>
        <dbReference type="ARBA" id="ARBA00022692"/>
    </source>
</evidence>
<keyword evidence="4 11" id="KW-0328">Glycosyltransferase</keyword>
<evidence type="ECO:0000256" key="5">
    <source>
        <dbReference type="ARBA" id="ARBA00022679"/>
    </source>
</evidence>
<dbReference type="InterPro" id="IPR038577">
    <property type="entry name" value="GT10-like_C_sf"/>
</dbReference>
<evidence type="ECO:0000256" key="3">
    <source>
        <dbReference type="ARBA" id="ARBA00008919"/>
    </source>
</evidence>
<comment type="subcellular location">
    <subcellularLocation>
        <location evidence="11">Golgi apparatus</location>
        <location evidence="11">Golgi stack membrane</location>
        <topology evidence="11">Single-pass type II membrane protein</topology>
    </subcellularLocation>
    <subcellularLocation>
        <location evidence="1">Membrane</location>
        <topology evidence="1">Single-pass membrane protein</topology>
    </subcellularLocation>
</comment>
<name>A0A9Q1CEL7_HOLLE</name>
<evidence type="ECO:0000313" key="15">
    <source>
        <dbReference type="Proteomes" id="UP001152320"/>
    </source>
</evidence>
<dbReference type="GO" id="GO:0046920">
    <property type="term" value="F:alpha-(1-&gt;3)-fucosyltransferase activity"/>
    <property type="evidence" value="ECO:0007669"/>
    <property type="project" value="TreeGrafter"/>
</dbReference>
<evidence type="ECO:0000259" key="12">
    <source>
        <dbReference type="Pfam" id="PF00852"/>
    </source>
</evidence>
<dbReference type="EC" id="2.4.1.-" evidence="11"/>
<keyword evidence="6 11" id="KW-0812">Transmembrane</keyword>
<dbReference type="SUPFAM" id="SSF53756">
    <property type="entry name" value="UDP-Glycosyltransferase/glycogen phosphorylase"/>
    <property type="match status" value="1"/>
</dbReference>
<dbReference type="Pfam" id="PF00852">
    <property type="entry name" value="Glyco_transf_10"/>
    <property type="match status" value="1"/>
</dbReference>
<gene>
    <name evidence="14" type="ORF">HOLleu_11231</name>
</gene>
<keyword evidence="10" id="KW-0325">Glycoprotein</keyword>
<dbReference type="AlphaFoldDB" id="A0A9Q1CEL7"/>
<dbReference type="Proteomes" id="UP001152320">
    <property type="component" value="Chromosome 4"/>
</dbReference>
<evidence type="ECO:0000256" key="2">
    <source>
        <dbReference type="ARBA" id="ARBA00004922"/>
    </source>
</evidence>
<evidence type="ECO:0000256" key="10">
    <source>
        <dbReference type="ARBA" id="ARBA00023180"/>
    </source>
</evidence>
<evidence type="ECO:0000256" key="11">
    <source>
        <dbReference type="RuleBase" id="RU003832"/>
    </source>
</evidence>
<dbReference type="InterPro" id="IPR055270">
    <property type="entry name" value="Glyco_tran_10_C"/>
</dbReference>
<protein>
    <recommendedName>
        <fullName evidence="11">Fucosyltransferase</fullName>
        <ecNumber evidence="11">2.4.1.-</ecNumber>
    </recommendedName>
</protein>
<dbReference type="GO" id="GO:0032580">
    <property type="term" value="C:Golgi cisterna membrane"/>
    <property type="evidence" value="ECO:0007669"/>
    <property type="project" value="UniProtKB-SubCell"/>
</dbReference>
<evidence type="ECO:0000313" key="14">
    <source>
        <dbReference type="EMBL" id="KAJ8043916.1"/>
    </source>
</evidence>
<dbReference type="EMBL" id="JAIZAY010000004">
    <property type="protein sequence ID" value="KAJ8043916.1"/>
    <property type="molecule type" value="Genomic_DNA"/>
</dbReference>
<keyword evidence="7" id="KW-0735">Signal-anchor</keyword>
<feature type="domain" description="Fucosyltransferase N-terminal" evidence="13">
    <location>
        <begin position="131"/>
        <end position="225"/>
    </location>
</feature>
<dbReference type="PANTHER" id="PTHR11929:SF145">
    <property type="entry name" value="ALPHA-(1,3)-FUCOSYLTRANSFERASE FUT-1"/>
    <property type="match status" value="1"/>
</dbReference>
<reference evidence="14" key="1">
    <citation type="submission" date="2021-10" db="EMBL/GenBank/DDBJ databases">
        <title>Tropical sea cucumber genome reveals ecological adaptation and Cuvierian tubules defense mechanism.</title>
        <authorList>
            <person name="Chen T."/>
        </authorList>
    </citation>
    <scope>NUCLEOTIDE SEQUENCE</scope>
    <source>
        <strain evidence="14">Nanhai2018</strain>
        <tissue evidence="14">Muscle</tissue>
    </source>
</reference>
<dbReference type="PANTHER" id="PTHR11929">
    <property type="entry name" value="ALPHA- 1,3 -FUCOSYLTRANSFERASE"/>
    <property type="match status" value="1"/>
</dbReference>
<comment type="pathway">
    <text evidence="2">Protein modification; protein glycosylation.</text>
</comment>
<evidence type="ECO:0000256" key="7">
    <source>
        <dbReference type="ARBA" id="ARBA00022968"/>
    </source>
</evidence>
<dbReference type="OrthoDB" id="427096at2759"/>
<evidence type="ECO:0000256" key="9">
    <source>
        <dbReference type="ARBA" id="ARBA00023136"/>
    </source>
</evidence>
<dbReference type="InterPro" id="IPR031481">
    <property type="entry name" value="Glyco_tran_10_N"/>
</dbReference>
<evidence type="ECO:0000259" key="13">
    <source>
        <dbReference type="Pfam" id="PF17039"/>
    </source>
</evidence>
<sequence length="464" mass="54379">MDTENDISFGELGSLLVRKILRSCIRAVAIKRPFLRYNVKHVRGVTGVSLFLNVVVFFYLCNSYLPPTSELRADLSVLKRSTRLFSFQSYGSTNCHKTIVFFGMREHWLVFCSFPEFAHYKYLITFPREVQCPTLNCSVSVNYTLEAKEIQGYDIVVFTNVYEWLSPQMWDWAHGNRTEGQRWVMITEESPLYVPGVVPPAKYGNNTYDWFDSYKSDSDFVHPYGFYQSFGDDRPPEIDVNKYLEGKTKLVAWMGSHCETLHWSRKRFVDEFQQLVHVDKYGKCGDMEVPWNNDQAILDVLGKYKFYLSLENSCCDDYITEKFWRALEMGLVPIVVGAPYEHYVKFGPPNSFIHADQFDSMTQLAVYLIELNANDEKYLEYFKWRNLGKLVNFGQEEQYVRPLNNETQCALVEKYINTDLSYQKRLDYFGPTWEGSCTQCGQKPWINTYMLPKDYTRDNTDIWA</sequence>
<evidence type="ECO:0000256" key="8">
    <source>
        <dbReference type="ARBA" id="ARBA00022989"/>
    </source>
</evidence>
<keyword evidence="5 11" id="KW-0808">Transferase</keyword>
<keyword evidence="9" id="KW-0472">Membrane</keyword>
<accession>A0A9Q1CEL7</accession>
<comment type="similarity">
    <text evidence="3 11">Belongs to the glycosyltransferase 10 family.</text>
</comment>
<evidence type="ECO:0000256" key="4">
    <source>
        <dbReference type="ARBA" id="ARBA00022676"/>
    </source>
</evidence>
<dbReference type="FunFam" id="3.40.50.11660:FF:000004">
    <property type="entry name" value="Glycoprotein 3-alpha-L-fucosyltransferase A"/>
    <property type="match status" value="1"/>
</dbReference>
<organism evidence="14 15">
    <name type="scientific">Holothuria leucospilota</name>
    <name type="common">Black long sea cucumber</name>
    <name type="synonym">Mertensiothuria leucospilota</name>
    <dbReference type="NCBI Taxonomy" id="206669"/>
    <lineage>
        <taxon>Eukaryota</taxon>
        <taxon>Metazoa</taxon>
        <taxon>Echinodermata</taxon>
        <taxon>Eleutherozoa</taxon>
        <taxon>Echinozoa</taxon>
        <taxon>Holothuroidea</taxon>
        <taxon>Aspidochirotacea</taxon>
        <taxon>Aspidochirotida</taxon>
        <taxon>Holothuriidae</taxon>
        <taxon>Holothuria</taxon>
    </lineage>
</organism>
<keyword evidence="8" id="KW-1133">Transmembrane helix</keyword>
<proteinExistence type="inferred from homology"/>
<keyword evidence="15" id="KW-1185">Reference proteome</keyword>
<comment type="caution">
    <text evidence="14">The sequence shown here is derived from an EMBL/GenBank/DDBJ whole genome shotgun (WGS) entry which is preliminary data.</text>
</comment>
<feature type="domain" description="Fucosyltransferase C-terminal" evidence="12">
    <location>
        <begin position="245"/>
        <end position="417"/>
    </location>
</feature>
<dbReference type="Pfam" id="PF17039">
    <property type="entry name" value="Glyco_tran_10_N"/>
    <property type="match status" value="1"/>
</dbReference>
<dbReference type="InterPro" id="IPR001503">
    <property type="entry name" value="Glyco_trans_10"/>
</dbReference>
<dbReference type="Gene3D" id="3.40.50.11660">
    <property type="entry name" value="Glycosyl transferase family 10, C-terminal domain"/>
    <property type="match status" value="1"/>
</dbReference>
<evidence type="ECO:0000256" key="1">
    <source>
        <dbReference type="ARBA" id="ARBA00004167"/>
    </source>
</evidence>